<dbReference type="EMBL" id="JAVDUM010000005">
    <property type="protein sequence ID" value="MDR6866930.1"/>
    <property type="molecule type" value="Genomic_DNA"/>
</dbReference>
<dbReference type="InterPro" id="IPR052179">
    <property type="entry name" value="DD-CPase-like"/>
</dbReference>
<evidence type="ECO:0000313" key="3">
    <source>
        <dbReference type="EMBL" id="MDR6866930.1"/>
    </source>
</evidence>
<feature type="domain" description="D-alanyl-D-alanine carboxypeptidase-like core" evidence="2">
    <location>
        <begin position="86"/>
        <end position="177"/>
    </location>
</feature>
<evidence type="ECO:0000313" key="4">
    <source>
        <dbReference type="Proteomes" id="UP001259347"/>
    </source>
</evidence>
<dbReference type="RefSeq" id="WP_310019192.1">
    <property type="nucleotide sequence ID" value="NZ_JAVDUM010000005.1"/>
</dbReference>
<proteinExistence type="predicted"/>
<keyword evidence="4" id="KW-1185">Reference proteome</keyword>
<evidence type="ECO:0000256" key="1">
    <source>
        <dbReference type="SAM" id="MobiDB-lite"/>
    </source>
</evidence>
<reference evidence="3 4" key="1">
    <citation type="submission" date="2023-07" db="EMBL/GenBank/DDBJ databases">
        <title>Sorghum-associated microbial communities from plants grown in Nebraska, USA.</title>
        <authorList>
            <person name="Schachtman D."/>
        </authorList>
    </citation>
    <scope>NUCLEOTIDE SEQUENCE [LARGE SCALE GENOMIC DNA]</scope>
    <source>
        <strain evidence="3 4">2980</strain>
    </source>
</reference>
<dbReference type="CDD" id="cd14846">
    <property type="entry name" value="Peptidase_M15_like"/>
    <property type="match status" value="1"/>
</dbReference>
<dbReference type="Proteomes" id="UP001259347">
    <property type="component" value="Unassembled WGS sequence"/>
</dbReference>
<sequence>MSTNTPQPRRLWAATVIGLVALLGAGTVTAISTAAAASRPSAPHSVDTVTVDEAPTGTGEPTAADGFIADGDSVSPFDGSARAVTRLDPALLDALHAAASAAKDDGVSLRVASGWRAPAYQAWLLTQAVRTYGSEEEAGRWVGTPETSRHVAGEAVDIGPYDSADWLDRKGAAFGLCRTYDNEKWHFEHFPQAVDEGCPPMYPDFSQDPRVQR</sequence>
<dbReference type="PANTHER" id="PTHR34385:SF1">
    <property type="entry name" value="PEPTIDOGLYCAN L-ALANYL-D-GLUTAMATE ENDOPEPTIDASE CWLK"/>
    <property type="match status" value="1"/>
</dbReference>
<feature type="region of interest" description="Disordered" evidence="1">
    <location>
        <begin position="36"/>
        <end position="70"/>
    </location>
</feature>
<dbReference type="Pfam" id="PF02557">
    <property type="entry name" value="VanY"/>
    <property type="match status" value="1"/>
</dbReference>
<name>A0ABU1SBE5_9MICO</name>
<accession>A0ABU1SBE5</accession>
<dbReference type="PANTHER" id="PTHR34385">
    <property type="entry name" value="D-ALANYL-D-ALANINE CARBOXYPEPTIDASE"/>
    <property type="match status" value="1"/>
</dbReference>
<dbReference type="InterPro" id="IPR003709">
    <property type="entry name" value="VanY-like_core_dom"/>
</dbReference>
<dbReference type="Gene3D" id="3.30.1380.10">
    <property type="match status" value="1"/>
</dbReference>
<evidence type="ECO:0000259" key="2">
    <source>
        <dbReference type="Pfam" id="PF02557"/>
    </source>
</evidence>
<comment type="caution">
    <text evidence="3">The sequence shown here is derived from an EMBL/GenBank/DDBJ whole genome shotgun (WGS) entry which is preliminary data.</text>
</comment>
<protein>
    <submittedName>
        <fullName evidence="3">Uncharacterized protein YcbK (DUF882 family)</fullName>
    </submittedName>
</protein>
<dbReference type="InterPro" id="IPR009045">
    <property type="entry name" value="Zn_M74/Hedgehog-like"/>
</dbReference>
<dbReference type="SUPFAM" id="SSF55166">
    <property type="entry name" value="Hedgehog/DD-peptidase"/>
    <property type="match status" value="1"/>
</dbReference>
<gene>
    <name evidence="3" type="ORF">J2Y69_001529</name>
</gene>
<organism evidence="3 4">
    <name type="scientific">Microbacterium resistens</name>
    <dbReference type="NCBI Taxonomy" id="156977"/>
    <lineage>
        <taxon>Bacteria</taxon>
        <taxon>Bacillati</taxon>
        <taxon>Actinomycetota</taxon>
        <taxon>Actinomycetes</taxon>
        <taxon>Micrococcales</taxon>
        <taxon>Microbacteriaceae</taxon>
        <taxon>Microbacterium</taxon>
    </lineage>
</organism>